<proteinExistence type="predicted"/>
<reference evidence="6 7" key="1">
    <citation type="journal article" date="2019" name="Genome Biol. Evol.">
        <title>Whole-Genome Sequencing of the Giant Devil Catfish, Bagarius yarrelli.</title>
        <authorList>
            <person name="Jiang W."/>
            <person name="Lv Y."/>
            <person name="Cheng L."/>
            <person name="Yang K."/>
            <person name="Chao B."/>
            <person name="Wang X."/>
            <person name="Li Y."/>
            <person name="Pan X."/>
            <person name="You X."/>
            <person name="Zhang Y."/>
            <person name="Yang J."/>
            <person name="Li J."/>
            <person name="Zhang X."/>
            <person name="Liu S."/>
            <person name="Sun C."/>
            <person name="Yang J."/>
            <person name="Shi Q."/>
        </authorList>
    </citation>
    <scope>NUCLEOTIDE SEQUENCE [LARGE SCALE GENOMIC DNA]</scope>
    <source>
        <strain evidence="6">JWS20170419001</strain>
        <tissue evidence="6">Muscle</tissue>
    </source>
</reference>
<dbReference type="PANTHER" id="PTHR16295">
    <property type="entry name" value="TRAF-TYPE ZINC FINGER PROTEIN-RELATED"/>
    <property type="match status" value="1"/>
</dbReference>
<protein>
    <submittedName>
        <fullName evidence="6">XIAP-associated factor 1</fullName>
    </submittedName>
</protein>
<dbReference type="Pfam" id="PF21366">
    <property type="entry name" value="TRAFD1-XIAF1_ZnF"/>
    <property type="match status" value="1"/>
</dbReference>
<sequence length="174" mass="19971">MHEAHCKRFLCLCPDCKEQVPKDQLEEHRQEAHTLENECTKRLQTCEYCELAVPSSDLKEHVVACGSRTERCQDCNQYIMLKDQLRHTKLCTADDLNAKSSAKHFKPLFANTLQEFKGGNPFAESEPEGTILSLSDLQKKKKMQNDEIGYIDQDQINTCPYCHLLLPVKMLKLA</sequence>
<dbReference type="InterPro" id="IPR001293">
    <property type="entry name" value="Znf_TRAF"/>
</dbReference>
<evidence type="ECO:0000259" key="5">
    <source>
        <dbReference type="PROSITE" id="PS50145"/>
    </source>
</evidence>
<dbReference type="SUPFAM" id="SSF49599">
    <property type="entry name" value="TRAF domain-like"/>
    <property type="match status" value="1"/>
</dbReference>
<feature type="zinc finger region" description="TRAF-type" evidence="4">
    <location>
        <begin position="2"/>
        <end position="59"/>
    </location>
</feature>
<feature type="domain" description="TRAF-type" evidence="5">
    <location>
        <begin position="2"/>
        <end position="59"/>
    </location>
</feature>
<dbReference type="GO" id="GO:0008270">
    <property type="term" value="F:zinc ion binding"/>
    <property type="evidence" value="ECO:0007669"/>
    <property type="project" value="UniProtKB-KW"/>
</dbReference>
<dbReference type="PANTHER" id="PTHR16295:SF17">
    <property type="entry name" value="XIAP-ASSOCIATED FACTOR 1"/>
    <property type="match status" value="1"/>
</dbReference>
<dbReference type="InterPro" id="IPR051986">
    <property type="entry name" value="Innate_Immune_Apopt_Reg"/>
</dbReference>
<dbReference type="InterPro" id="IPR013083">
    <property type="entry name" value="Znf_RING/FYVE/PHD"/>
</dbReference>
<keyword evidence="1 4" id="KW-0479">Metal-binding</keyword>
<evidence type="ECO:0000256" key="4">
    <source>
        <dbReference type="PROSITE-ProRule" id="PRU00207"/>
    </source>
</evidence>
<accession>A0A556TRS8</accession>
<dbReference type="AlphaFoldDB" id="A0A556TRS8"/>
<evidence type="ECO:0000256" key="1">
    <source>
        <dbReference type="ARBA" id="ARBA00022723"/>
    </source>
</evidence>
<evidence type="ECO:0000313" key="7">
    <source>
        <dbReference type="Proteomes" id="UP000319801"/>
    </source>
</evidence>
<dbReference type="PROSITE" id="PS50145">
    <property type="entry name" value="ZF_TRAF"/>
    <property type="match status" value="1"/>
</dbReference>
<dbReference type="OrthoDB" id="193703at2759"/>
<dbReference type="InterPro" id="IPR049439">
    <property type="entry name" value="TRAFD1-XIAF1_Znf"/>
</dbReference>
<name>A0A556TRS8_BAGYA</name>
<evidence type="ECO:0000256" key="2">
    <source>
        <dbReference type="ARBA" id="ARBA00022771"/>
    </source>
</evidence>
<comment type="caution">
    <text evidence="6">The sequence shown here is derived from an EMBL/GenBank/DDBJ whole genome shotgun (WGS) entry which is preliminary data.</text>
</comment>
<evidence type="ECO:0000256" key="3">
    <source>
        <dbReference type="ARBA" id="ARBA00022833"/>
    </source>
</evidence>
<dbReference type="EMBL" id="VCAZ01000014">
    <property type="protein sequence ID" value="TSK49660.1"/>
    <property type="molecule type" value="Genomic_DNA"/>
</dbReference>
<dbReference type="Gene3D" id="3.30.40.10">
    <property type="entry name" value="Zinc/RING finger domain, C3HC4 (zinc finger)"/>
    <property type="match status" value="1"/>
</dbReference>
<dbReference type="GO" id="GO:0005739">
    <property type="term" value="C:mitochondrion"/>
    <property type="evidence" value="ECO:0007669"/>
    <property type="project" value="TreeGrafter"/>
</dbReference>
<gene>
    <name evidence="6" type="ORF">Baya_4862</name>
</gene>
<keyword evidence="3 4" id="KW-0862">Zinc</keyword>
<dbReference type="Proteomes" id="UP000319801">
    <property type="component" value="Unassembled WGS sequence"/>
</dbReference>
<keyword evidence="7" id="KW-1185">Reference proteome</keyword>
<keyword evidence="2 4" id="KW-0863">Zinc-finger</keyword>
<organism evidence="6 7">
    <name type="scientific">Bagarius yarrelli</name>
    <name type="common">Goonch</name>
    <name type="synonym">Bagrus yarrelli</name>
    <dbReference type="NCBI Taxonomy" id="175774"/>
    <lineage>
        <taxon>Eukaryota</taxon>
        <taxon>Metazoa</taxon>
        <taxon>Chordata</taxon>
        <taxon>Craniata</taxon>
        <taxon>Vertebrata</taxon>
        <taxon>Euteleostomi</taxon>
        <taxon>Actinopterygii</taxon>
        <taxon>Neopterygii</taxon>
        <taxon>Teleostei</taxon>
        <taxon>Ostariophysi</taxon>
        <taxon>Siluriformes</taxon>
        <taxon>Sisoridae</taxon>
        <taxon>Sisorinae</taxon>
        <taxon>Bagarius</taxon>
    </lineage>
</organism>
<evidence type="ECO:0000313" key="6">
    <source>
        <dbReference type="EMBL" id="TSK49660.1"/>
    </source>
</evidence>